<proteinExistence type="predicted"/>
<evidence type="ECO:0000313" key="1">
    <source>
        <dbReference type="EMBL" id="KAG6477992.1"/>
    </source>
</evidence>
<name>A0A8J5F4D3_ZINOF</name>
<comment type="caution">
    <text evidence="1">The sequence shown here is derived from an EMBL/GenBank/DDBJ whole genome shotgun (WGS) entry which is preliminary data.</text>
</comment>
<dbReference type="AlphaFoldDB" id="A0A8J5F4D3"/>
<organism evidence="1 2">
    <name type="scientific">Zingiber officinale</name>
    <name type="common">Ginger</name>
    <name type="synonym">Amomum zingiber</name>
    <dbReference type="NCBI Taxonomy" id="94328"/>
    <lineage>
        <taxon>Eukaryota</taxon>
        <taxon>Viridiplantae</taxon>
        <taxon>Streptophyta</taxon>
        <taxon>Embryophyta</taxon>
        <taxon>Tracheophyta</taxon>
        <taxon>Spermatophyta</taxon>
        <taxon>Magnoliopsida</taxon>
        <taxon>Liliopsida</taxon>
        <taxon>Zingiberales</taxon>
        <taxon>Zingiberaceae</taxon>
        <taxon>Zingiber</taxon>
    </lineage>
</organism>
<gene>
    <name evidence="1" type="ORF">ZIOFF_061424</name>
</gene>
<keyword evidence="2" id="KW-1185">Reference proteome</keyword>
<dbReference type="PANTHER" id="PTHR34539:SF19">
    <property type="entry name" value="T6J4.11 PROTEIN"/>
    <property type="match status" value="1"/>
</dbReference>
<reference evidence="1 2" key="1">
    <citation type="submission" date="2020-08" db="EMBL/GenBank/DDBJ databases">
        <title>Plant Genome Project.</title>
        <authorList>
            <person name="Zhang R.-G."/>
        </authorList>
    </citation>
    <scope>NUCLEOTIDE SEQUENCE [LARGE SCALE GENOMIC DNA]</scope>
    <source>
        <tissue evidence="1">Rhizome</tissue>
    </source>
</reference>
<dbReference type="Proteomes" id="UP000734854">
    <property type="component" value="Unassembled WGS sequence"/>
</dbReference>
<evidence type="ECO:0000313" key="2">
    <source>
        <dbReference type="Proteomes" id="UP000734854"/>
    </source>
</evidence>
<sequence length="262" mass="28454">MRLAIEAELSWPSCQGRAVECRAIECCRGQAVLVEPLSTELPRLSCLGLATKAELSRLSYQVSRCLGFYSSSSQASRGLRGVLVSMEISGDLKRVREEENPEISSPEAKRLRDDLFFDDIFEDDDADAGDQDLASVMKSLEDEIGLPSPAPAHPETAVVVGQPDLGYLFEASDDELGLPPVAPSSDEDAVGAAVVVREEELDGTGFDPIWGLDEEINGYYGMEEFGVRPERPVMGAEDGVIFDVGLLDLPDLSWRSETLPAI</sequence>
<protein>
    <submittedName>
        <fullName evidence="1">Uncharacterized protein</fullName>
    </submittedName>
</protein>
<dbReference type="EMBL" id="JACMSC010000017">
    <property type="protein sequence ID" value="KAG6477992.1"/>
    <property type="molecule type" value="Genomic_DNA"/>
</dbReference>
<dbReference type="PANTHER" id="PTHR34539">
    <property type="entry name" value="T6J4.11 PROTEIN"/>
    <property type="match status" value="1"/>
</dbReference>
<accession>A0A8J5F4D3</accession>